<sequence length="124" mass="14033">MTNNISINSGISTGRIQNGISMDNMAQALCICLRFLENNRSPDSVQKHLDCMLILFDKHLYSIYLKVAITVVEVGELDGVVTWTNCESWDIIGPELCIQNLWRLKEDNILLVHQVIGPELFTNL</sequence>
<proteinExistence type="predicted"/>
<protein>
    <submittedName>
        <fullName evidence="1">Uncharacterized protein</fullName>
    </submittedName>
</protein>
<name>A0AAE0E4J7_9ROSI</name>
<dbReference type="EMBL" id="JANJYJ010000006">
    <property type="protein sequence ID" value="KAK3206996.1"/>
    <property type="molecule type" value="Genomic_DNA"/>
</dbReference>
<dbReference type="Proteomes" id="UP001281410">
    <property type="component" value="Unassembled WGS sequence"/>
</dbReference>
<keyword evidence="2" id="KW-1185">Reference proteome</keyword>
<dbReference type="AlphaFoldDB" id="A0AAE0E4J7"/>
<accession>A0AAE0E4J7</accession>
<evidence type="ECO:0000313" key="1">
    <source>
        <dbReference type="EMBL" id="KAK3206996.1"/>
    </source>
</evidence>
<evidence type="ECO:0000313" key="2">
    <source>
        <dbReference type="Proteomes" id="UP001281410"/>
    </source>
</evidence>
<gene>
    <name evidence="1" type="ORF">Dsin_021042</name>
</gene>
<reference evidence="1" key="1">
    <citation type="journal article" date="2023" name="Plant J.">
        <title>Genome sequences and population genomics provide insights into the demographic history, inbreeding, and mutation load of two 'living fossil' tree species of Dipteronia.</title>
        <authorList>
            <person name="Feng Y."/>
            <person name="Comes H.P."/>
            <person name="Chen J."/>
            <person name="Zhu S."/>
            <person name="Lu R."/>
            <person name="Zhang X."/>
            <person name="Li P."/>
            <person name="Qiu J."/>
            <person name="Olsen K.M."/>
            <person name="Qiu Y."/>
        </authorList>
    </citation>
    <scope>NUCLEOTIDE SEQUENCE</scope>
    <source>
        <strain evidence="1">NBL</strain>
    </source>
</reference>
<organism evidence="1 2">
    <name type="scientific">Dipteronia sinensis</name>
    <dbReference type="NCBI Taxonomy" id="43782"/>
    <lineage>
        <taxon>Eukaryota</taxon>
        <taxon>Viridiplantae</taxon>
        <taxon>Streptophyta</taxon>
        <taxon>Embryophyta</taxon>
        <taxon>Tracheophyta</taxon>
        <taxon>Spermatophyta</taxon>
        <taxon>Magnoliopsida</taxon>
        <taxon>eudicotyledons</taxon>
        <taxon>Gunneridae</taxon>
        <taxon>Pentapetalae</taxon>
        <taxon>rosids</taxon>
        <taxon>malvids</taxon>
        <taxon>Sapindales</taxon>
        <taxon>Sapindaceae</taxon>
        <taxon>Hippocastanoideae</taxon>
        <taxon>Acereae</taxon>
        <taxon>Dipteronia</taxon>
    </lineage>
</organism>
<comment type="caution">
    <text evidence="1">The sequence shown here is derived from an EMBL/GenBank/DDBJ whole genome shotgun (WGS) entry which is preliminary data.</text>
</comment>